<organism evidence="1 2">
    <name type="scientific">Paludibacterium paludis</name>
    <dbReference type="NCBI Taxonomy" id="1225769"/>
    <lineage>
        <taxon>Bacteria</taxon>
        <taxon>Pseudomonadati</taxon>
        <taxon>Pseudomonadota</taxon>
        <taxon>Betaproteobacteria</taxon>
        <taxon>Neisseriales</taxon>
        <taxon>Chromobacteriaceae</taxon>
        <taxon>Paludibacterium</taxon>
    </lineage>
</organism>
<reference evidence="1" key="2">
    <citation type="submission" date="2020-09" db="EMBL/GenBank/DDBJ databases">
        <authorList>
            <person name="Sun Q."/>
            <person name="Kim S."/>
        </authorList>
    </citation>
    <scope>NUCLEOTIDE SEQUENCE</scope>
    <source>
        <strain evidence="1">KCTC 32182</strain>
    </source>
</reference>
<dbReference type="EMBL" id="BMYX01000015">
    <property type="protein sequence ID" value="GGY20751.1"/>
    <property type="molecule type" value="Genomic_DNA"/>
</dbReference>
<evidence type="ECO:0000313" key="2">
    <source>
        <dbReference type="Proteomes" id="UP000645257"/>
    </source>
</evidence>
<name>A0A918P570_9NEIS</name>
<sequence length="223" mass="23077">MNFLYATGISGLVLCIALIISGAISQRGLATAHLNAVTAREQALVSGFQTVLDGYEEWVNNDVNGQAAGIATADTATQTKLAGRLADACAHESESLAPGQLPGGQAVCHLPNIVPGDLGWTTQAYPGLDGVTAKIFFYAAIKPGSGVPDAAALIAALKPKLEQNLFAGIYDPDRDTLTDPTADPASDPASATYPHALPATLTAQFQGEVRTGQSIIVIVKEYS</sequence>
<dbReference type="AlphaFoldDB" id="A0A918P570"/>
<dbReference type="RefSeq" id="WP_189534902.1">
    <property type="nucleotide sequence ID" value="NZ_BMYX01000015.1"/>
</dbReference>
<gene>
    <name evidence="1" type="ORF">GCM10011289_25480</name>
</gene>
<keyword evidence="2" id="KW-1185">Reference proteome</keyword>
<evidence type="ECO:0000313" key="1">
    <source>
        <dbReference type="EMBL" id="GGY20751.1"/>
    </source>
</evidence>
<protein>
    <submittedName>
        <fullName evidence="1">Uncharacterized protein</fullName>
    </submittedName>
</protein>
<proteinExistence type="predicted"/>
<accession>A0A918P570</accession>
<reference evidence="1" key="1">
    <citation type="journal article" date="2014" name="Int. J. Syst. Evol. Microbiol.">
        <title>Complete genome sequence of Corynebacterium casei LMG S-19264T (=DSM 44701T), isolated from a smear-ripened cheese.</title>
        <authorList>
            <consortium name="US DOE Joint Genome Institute (JGI-PGF)"/>
            <person name="Walter F."/>
            <person name="Albersmeier A."/>
            <person name="Kalinowski J."/>
            <person name="Ruckert C."/>
        </authorList>
    </citation>
    <scope>NUCLEOTIDE SEQUENCE</scope>
    <source>
        <strain evidence="1">KCTC 32182</strain>
    </source>
</reference>
<dbReference type="Proteomes" id="UP000645257">
    <property type="component" value="Unassembled WGS sequence"/>
</dbReference>
<comment type="caution">
    <text evidence="1">The sequence shown here is derived from an EMBL/GenBank/DDBJ whole genome shotgun (WGS) entry which is preliminary data.</text>
</comment>